<reference evidence="4" key="1">
    <citation type="submission" date="2016-11" db="EMBL/GenBank/DDBJ databases">
        <authorList>
            <person name="Varghese N."/>
            <person name="Submissions S."/>
        </authorList>
    </citation>
    <scope>NUCLEOTIDE SEQUENCE [LARGE SCALE GENOMIC DNA]</scope>
    <source>
        <strain evidence="4">Sac-22</strain>
    </source>
</reference>
<dbReference type="EMBL" id="FRCX01000003">
    <property type="protein sequence ID" value="SHM91771.1"/>
    <property type="molecule type" value="Genomic_DNA"/>
</dbReference>
<keyword evidence="2" id="KW-0732">Signal</keyword>
<keyword evidence="1" id="KW-0812">Transmembrane</keyword>
<proteinExistence type="predicted"/>
<feature type="transmembrane region" description="Helical" evidence="1">
    <location>
        <begin position="275"/>
        <end position="297"/>
    </location>
</feature>
<feature type="transmembrane region" description="Helical" evidence="1">
    <location>
        <begin position="248"/>
        <end position="268"/>
    </location>
</feature>
<dbReference type="STRING" id="551987.SAMN05192549_103225"/>
<keyword evidence="4" id="KW-1185">Reference proteome</keyword>
<protein>
    <submittedName>
        <fullName evidence="3">HupE / UreJ protein</fullName>
    </submittedName>
</protein>
<evidence type="ECO:0000256" key="2">
    <source>
        <dbReference type="SAM" id="SignalP"/>
    </source>
</evidence>
<keyword evidence="1" id="KW-1133">Transmembrane helix</keyword>
<keyword evidence="1" id="KW-0472">Membrane</keyword>
<dbReference type="RefSeq" id="WP_072783128.1">
    <property type="nucleotide sequence ID" value="NZ_FRCX01000003.1"/>
</dbReference>
<feature type="transmembrane region" description="Helical" evidence="1">
    <location>
        <begin position="303"/>
        <end position="328"/>
    </location>
</feature>
<feature type="transmembrane region" description="Helical" evidence="1">
    <location>
        <begin position="183"/>
        <end position="207"/>
    </location>
</feature>
<dbReference type="OrthoDB" id="9808870at2"/>
<accession>A0A1M7MLB0</accession>
<evidence type="ECO:0000313" key="3">
    <source>
        <dbReference type="EMBL" id="SHM91771.1"/>
    </source>
</evidence>
<name>A0A1M7MLB0_9BURK</name>
<feature type="transmembrane region" description="Helical" evidence="1">
    <location>
        <begin position="219"/>
        <end position="242"/>
    </location>
</feature>
<evidence type="ECO:0000256" key="1">
    <source>
        <dbReference type="SAM" id="Phobius"/>
    </source>
</evidence>
<feature type="signal peptide" evidence="2">
    <location>
        <begin position="1"/>
        <end position="19"/>
    </location>
</feature>
<dbReference type="Pfam" id="PF13795">
    <property type="entry name" value="HupE_UreJ_2"/>
    <property type="match status" value="1"/>
</dbReference>
<evidence type="ECO:0000313" key="4">
    <source>
        <dbReference type="Proteomes" id="UP000184339"/>
    </source>
</evidence>
<dbReference type="PROSITE" id="PS00018">
    <property type="entry name" value="EF_HAND_1"/>
    <property type="match status" value="1"/>
</dbReference>
<dbReference type="Proteomes" id="UP000184339">
    <property type="component" value="Unassembled WGS sequence"/>
</dbReference>
<organism evidence="3 4">
    <name type="scientific">Duganella sacchari</name>
    <dbReference type="NCBI Taxonomy" id="551987"/>
    <lineage>
        <taxon>Bacteria</taxon>
        <taxon>Pseudomonadati</taxon>
        <taxon>Pseudomonadota</taxon>
        <taxon>Betaproteobacteria</taxon>
        <taxon>Burkholderiales</taxon>
        <taxon>Oxalobacteraceae</taxon>
        <taxon>Telluria group</taxon>
        <taxon>Duganella</taxon>
    </lineage>
</organism>
<feature type="transmembrane region" description="Helical" evidence="1">
    <location>
        <begin position="340"/>
        <end position="357"/>
    </location>
</feature>
<gene>
    <name evidence="3" type="ORF">SAMN05192549_103225</name>
</gene>
<dbReference type="InterPro" id="IPR032809">
    <property type="entry name" value="Put_HupE_UreJ"/>
</dbReference>
<dbReference type="AlphaFoldDB" id="A0A1M7MLB0"/>
<sequence length="370" mass="40776">MKRLLLFLLLCCAMLPAQAHKPSDSYLSLDVQGERITGQWDIALRDLDYAIGLDQDDDGQLTWREIQARHAAIAAYALEHLQIAADAGPCRIIPGQQLIDDHTDGAYSVLRFQAVCPAPLTTLDIRYHLFADLDPQHKGLLRLTHDGLTSTAIFEPAHAQQRLRLAAPDQLQQFSAYVKDGVWHIWIGYDHILFLLSLLLPAVMLAAPADNLRGAFIDVLKVVTAFTLAHSLTLTLASLSLISLPSRLVESAIAASVILAAVNNLYPLFRGRRPWAAFGFGLIHGFGFASVLIDLGLPKGALLASLFGFNLGVEIGQLCIVAAFLPLAFWLRHTWFYRRLLTAGSTLIALVAVVWFVERAFDVQAQWIGL</sequence>
<dbReference type="InterPro" id="IPR018247">
    <property type="entry name" value="EF_Hand_1_Ca_BS"/>
</dbReference>
<feature type="chain" id="PRO_5013223767" evidence="2">
    <location>
        <begin position="20"/>
        <end position="370"/>
    </location>
</feature>